<protein>
    <submittedName>
        <fullName evidence="1">Uncharacterized protein</fullName>
    </submittedName>
</protein>
<accession>A0ACB7TP05</accession>
<reference evidence="2" key="1">
    <citation type="journal article" date="2022" name="Nat. Commun.">
        <title>Chromosome evolution and the genetic basis of agronomically important traits in greater yam.</title>
        <authorList>
            <person name="Bredeson J.V."/>
            <person name="Lyons J.B."/>
            <person name="Oniyinde I.O."/>
            <person name="Okereke N.R."/>
            <person name="Kolade O."/>
            <person name="Nnabue I."/>
            <person name="Nwadili C.O."/>
            <person name="Hribova E."/>
            <person name="Parker M."/>
            <person name="Nwogha J."/>
            <person name="Shu S."/>
            <person name="Carlson J."/>
            <person name="Kariba R."/>
            <person name="Muthemba S."/>
            <person name="Knop K."/>
            <person name="Barton G.J."/>
            <person name="Sherwood A.V."/>
            <person name="Lopez-Montes A."/>
            <person name="Asiedu R."/>
            <person name="Jamnadass R."/>
            <person name="Muchugi A."/>
            <person name="Goodstein D."/>
            <person name="Egesi C.N."/>
            <person name="Featherston J."/>
            <person name="Asfaw A."/>
            <person name="Simpson G.G."/>
            <person name="Dolezel J."/>
            <person name="Hendre P.S."/>
            <person name="Van Deynze A."/>
            <person name="Kumar P.L."/>
            <person name="Obidiegwu J.E."/>
            <person name="Bhattacharjee R."/>
            <person name="Rokhsar D.S."/>
        </authorList>
    </citation>
    <scope>NUCLEOTIDE SEQUENCE [LARGE SCALE GENOMIC DNA]</scope>
    <source>
        <strain evidence="2">cv. TDa95/00328</strain>
    </source>
</reference>
<organism evidence="1 2">
    <name type="scientific">Dioscorea alata</name>
    <name type="common">Purple yam</name>
    <dbReference type="NCBI Taxonomy" id="55571"/>
    <lineage>
        <taxon>Eukaryota</taxon>
        <taxon>Viridiplantae</taxon>
        <taxon>Streptophyta</taxon>
        <taxon>Embryophyta</taxon>
        <taxon>Tracheophyta</taxon>
        <taxon>Spermatophyta</taxon>
        <taxon>Magnoliopsida</taxon>
        <taxon>Liliopsida</taxon>
        <taxon>Dioscoreales</taxon>
        <taxon>Dioscoreaceae</taxon>
        <taxon>Dioscorea</taxon>
    </lineage>
</organism>
<sequence>MGGLARHELGRQWGTTRTAVQNRGDRGTGDTAARAASSPDTRPSSEWLTGSHPDAPWPSGNVPSDGGRRAREPPPHPTERGTPEPRRGRQGTVGARPWCNGRVSAAPTRRAEGHDAHGRAKPGRPGDVRHHRESGSVARPPAKVRVAHRQPPGRAMAVRAMSRATGGAARANPRHTQPREGHRSPAADGRAPLGPAPGAMGGLARLQLGGQRGTTRMAGQNRGDRGRATPPRERQRRPTTGQGPSGSPAATRTRHGRAGNVPSDGGRRAREPPPHPTERGTPEPRRGRQGTVGARPWCNGRVSAAPTRRAEGHDAHGRAKPGRPGDGRHHRESGSVARPPAKVRVAHRQPPGRAMAVRAMSRATGGAARANPRRTQPREGHRSPAADGRAPLGPAPGAMGGLARLQLGGQRGTTRTAGQNRGVRGTGDTTARAAASPDHRPRSEWLTGSDPDAPWPCGQCPERRGAPRARTPATPNRERDTGAPPRTAGHRWGPPLVQWAGPSGSPAATRTRHGRSGNVPSDGGRRAREPPPHPTERGTPVPRRGRQGNVGARPWCNGRVSAAPTRRAAGHDAHGPAKPRGPGDGRHHRVSGSVARPPAKGGLARNHHTVVGGDRGTTRTARQNRAADGRAAPPLARPRCPVTGLGPGGPRAATQTRHGRARHVPSY</sequence>
<dbReference type="Proteomes" id="UP000827976">
    <property type="component" value="Chromosome 20"/>
</dbReference>
<keyword evidence="2" id="KW-1185">Reference proteome</keyword>
<proteinExistence type="predicted"/>
<evidence type="ECO:0000313" key="2">
    <source>
        <dbReference type="Proteomes" id="UP000827976"/>
    </source>
</evidence>
<comment type="caution">
    <text evidence="1">The sequence shown here is derived from an EMBL/GenBank/DDBJ whole genome shotgun (WGS) entry which is preliminary data.</text>
</comment>
<name>A0ACB7TP05_DIOAL</name>
<evidence type="ECO:0000313" key="1">
    <source>
        <dbReference type="EMBL" id="KAH7650795.1"/>
    </source>
</evidence>
<gene>
    <name evidence="1" type="ORF">IHE45_20G013800</name>
</gene>
<dbReference type="EMBL" id="CM037030">
    <property type="protein sequence ID" value="KAH7650795.1"/>
    <property type="molecule type" value="Genomic_DNA"/>
</dbReference>